<protein>
    <submittedName>
        <fullName evidence="1">Uncharacterized protein</fullName>
    </submittedName>
</protein>
<evidence type="ECO:0000313" key="1">
    <source>
        <dbReference type="EMBL" id="JAH13322.1"/>
    </source>
</evidence>
<sequence length="48" mass="5544">MPNRSVFQNKLTLGLANYTELLQIFHILKENVAVACNVAAFMYTKQYH</sequence>
<proteinExistence type="predicted"/>
<name>A0A0E9Q9Z2_ANGAN</name>
<accession>A0A0E9Q9Z2</accession>
<organism evidence="1">
    <name type="scientific">Anguilla anguilla</name>
    <name type="common">European freshwater eel</name>
    <name type="synonym">Muraena anguilla</name>
    <dbReference type="NCBI Taxonomy" id="7936"/>
    <lineage>
        <taxon>Eukaryota</taxon>
        <taxon>Metazoa</taxon>
        <taxon>Chordata</taxon>
        <taxon>Craniata</taxon>
        <taxon>Vertebrata</taxon>
        <taxon>Euteleostomi</taxon>
        <taxon>Actinopterygii</taxon>
        <taxon>Neopterygii</taxon>
        <taxon>Teleostei</taxon>
        <taxon>Anguilliformes</taxon>
        <taxon>Anguillidae</taxon>
        <taxon>Anguilla</taxon>
    </lineage>
</organism>
<dbReference type="EMBL" id="GBXM01095255">
    <property type="protein sequence ID" value="JAH13322.1"/>
    <property type="molecule type" value="Transcribed_RNA"/>
</dbReference>
<reference evidence="1" key="1">
    <citation type="submission" date="2014-11" db="EMBL/GenBank/DDBJ databases">
        <authorList>
            <person name="Amaro Gonzalez C."/>
        </authorList>
    </citation>
    <scope>NUCLEOTIDE SEQUENCE</scope>
</reference>
<dbReference type="AlphaFoldDB" id="A0A0E9Q9Z2"/>
<reference evidence="1" key="2">
    <citation type="journal article" date="2015" name="Fish Shellfish Immunol.">
        <title>Early steps in the European eel (Anguilla anguilla)-Vibrio vulnificus interaction in the gills: Role of the RtxA13 toxin.</title>
        <authorList>
            <person name="Callol A."/>
            <person name="Pajuelo D."/>
            <person name="Ebbesson L."/>
            <person name="Teles M."/>
            <person name="MacKenzie S."/>
            <person name="Amaro C."/>
        </authorList>
    </citation>
    <scope>NUCLEOTIDE SEQUENCE</scope>
</reference>